<dbReference type="PANTHER" id="PTHR46716">
    <property type="entry name" value="MITOGEN-ACTIVATED PROTEIN KINASE KINASE KINASE 7"/>
    <property type="match status" value="1"/>
</dbReference>
<dbReference type="PROSITE" id="PS50011">
    <property type="entry name" value="PROTEIN_KINASE_DOM"/>
    <property type="match status" value="1"/>
</dbReference>
<reference evidence="7 8" key="1">
    <citation type="submission" date="2017-11" db="EMBL/GenBank/DDBJ databases">
        <title>The genome of Rhizophagus clarus HR1 reveals common genetic basis of auxotrophy among arbuscular mycorrhizal fungi.</title>
        <authorList>
            <person name="Kobayashi Y."/>
        </authorList>
    </citation>
    <scope>NUCLEOTIDE SEQUENCE [LARGE SCALE GENOMIC DNA]</scope>
    <source>
        <strain evidence="7 8">HR1</strain>
    </source>
</reference>
<sequence length="283" mass="32573">MHESNLVHRDLHDGNILISDNYETYIIDLGLCRLVEDLSQDKTNKNYGVLPFMAPEVLRNKSYIPASDIYSFSMIMWEFTSGIPPFHNEIHDHQLALSICKGKRPEIIKNTPKCYIDLMEKCWNSDPSKRPTVEMVEHIISQWLRCINEFYYDENSFTANTIQFKNDIDEFAKANKALSQEQTDTPPRQFYLEAYNANRQMAENLANSEISDCKINSIESKNLQSSLAISLNEEFAKADKSLSQEQTDNPPIQFHSDNKILYQSSESLGCKIESSTFTSLNDE</sequence>
<feature type="domain" description="Protein kinase" evidence="6">
    <location>
        <begin position="1"/>
        <end position="144"/>
    </location>
</feature>
<evidence type="ECO:0000256" key="3">
    <source>
        <dbReference type="ARBA" id="ARBA00022741"/>
    </source>
</evidence>
<dbReference type="InterPro" id="IPR000719">
    <property type="entry name" value="Prot_kinase_dom"/>
</dbReference>
<dbReference type="InterPro" id="IPR011009">
    <property type="entry name" value="Kinase-like_dom_sf"/>
</dbReference>
<dbReference type="EMBL" id="BEXD01004339">
    <property type="protein sequence ID" value="GBC09934.1"/>
    <property type="molecule type" value="Genomic_DNA"/>
</dbReference>
<keyword evidence="5" id="KW-0067">ATP-binding</keyword>
<keyword evidence="8" id="KW-1185">Reference proteome</keyword>
<dbReference type="InterPro" id="IPR001245">
    <property type="entry name" value="Ser-Thr/Tyr_kinase_cat_dom"/>
</dbReference>
<dbReference type="AlphaFoldDB" id="A0A2Z6S3Q6"/>
<name>A0A2Z6S3Q6_9GLOM</name>
<dbReference type="Gene3D" id="1.10.510.10">
    <property type="entry name" value="Transferase(Phosphotransferase) domain 1"/>
    <property type="match status" value="1"/>
</dbReference>
<dbReference type="Proteomes" id="UP000247702">
    <property type="component" value="Unassembled WGS sequence"/>
</dbReference>
<evidence type="ECO:0000256" key="4">
    <source>
        <dbReference type="ARBA" id="ARBA00022777"/>
    </source>
</evidence>
<evidence type="ECO:0000259" key="6">
    <source>
        <dbReference type="PROSITE" id="PS50011"/>
    </source>
</evidence>
<dbReference type="GO" id="GO:0005524">
    <property type="term" value="F:ATP binding"/>
    <property type="evidence" value="ECO:0007669"/>
    <property type="project" value="UniProtKB-KW"/>
</dbReference>
<comment type="caution">
    <text evidence="7">The sequence shown here is derived from an EMBL/GenBank/DDBJ whole genome shotgun (WGS) entry which is preliminary data.</text>
</comment>
<protein>
    <recommendedName>
        <fullName evidence="6">Protein kinase domain-containing protein</fullName>
    </recommendedName>
</protein>
<organism evidence="7 8">
    <name type="scientific">Rhizophagus clarus</name>
    <dbReference type="NCBI Taxonomy" id="94130"/>
    <lineage>
        <taxon>Eukaryota</taxon>
        <taxon>Fungi</taxon>
        <taxon>Fungi incertae sedis</taxon>
        <taxon>Mucoromycota</taxon>
        <taxon>Glomeromycotina</taxon>
        <taxon>Glomeromycetes</taxon>
        <taxon>Glomerales</taxon>
        <taxon>Glomeraceae</taxon>
        <taxon>Rhizophagus</taxon>
    </lineage>
</organism>
<dbReference type="PANTHER" id="PTHR46716:SF1">
    <property type="entry name" value="MITOGEN-ACTIVATED PROTEIN KINASE KINASE KINASE 7"/>
    <property type="match status" value="1"/>
</dbReference>
<dbReference type="GO" id="GO:0007254">
    <property type="term" value="P:JNK cascade"/>
    <property type="evidence" value="ECO:0007669"/>
    <property type="project" value="TreeGrafter"/>
</dbReference>
<gene>
    <name evidence="7" type="ORF">RclHR1_09210003</name>
</gene>
<proteinExistence type="predicted"/>
<dbReference type="Pfam" id="PF07714">
    <property type="entry name" value="PK_Tyr_Ser-Thr"/>
    <property type="match status" value="1"/>
</dbReference>
<dbReference type="SUPFAM" id="SSF56112">
    <property type="entry name" value="Protein kinase-like (PK-like)"/>
    <property type="match status" value="1"/>
</dbReference>
<accession>A0A2Z6S3Q6</accession>
<keyword evidence="1" id="KW-0723">Serine/threonine-protein kinase</keyword>
<keyword evidence="4" id="KW-0418">Kinase</keyword>
<evidence type="ECO:0000313" key="8">
    <source>
        <dbReference type="Proteomes" id="UP000247702"/>
    </source>
</evidence>
<dbReference type="GO" id="GO:0006955">
    <property type="term" value="P:immune response"/>
    <property type="evidence" value="ECO:0007669"/>
    <property type="project" value="TreeGrafter"/>
</dbReference>
<evidence type="ECO:0000256" key="2">
    <source>
        <dbReference type="ARBA" id="ARBA00022679"/>
    </source>
</evidence>
<evidence type="ECO:0000256" key="1">
    <source>
        <dbReference type="ARBA" id="ARBA00022527"/>
    </source>
</evidence>
<evidence type="ECO:0000313" key="7">
    <source>
        <dbReference type="EMBL" id="GBC09934.1"/>
    </source>
</evidence>
<keyword evidence="3" id="KW-0547">Nucleotide-binding</keyword>
<dbReference type="GO" id="GO:0004709">
    <property type="term" value="F:MAP kinase kinase kinase activity"/>
    <property type="evidence" value="ECO:0007669"/>
    <property type="project" value="TreeGrafter"/>
</dbReference>
<evidence type="ECO:0000256" key="5">
    <source>
        <dbReference type="ARBA" id="ARBA00022840"/>
    </source>
</evidence>
<keyword evidence="2" id="KW-0808">Transferase</keyword>